<dbReference type="STRING" id="54398.Ga0074115_1524"/>
<evidence type="ECO:0000313" key="4">
    <source>
        <dbReference type="Proteomes" id="UP000051276"/>
    </source>
</evidence>
<sequence>MADDLQEPPGQGFAIVAESLYLANLLIAPGLAFIALLYFYRKKMQGAPPLAVCHLQQTLAASLWAGVLLVLVNLLILALGGYEGTYTWMLVIIYFTVCHSTLVLLGVLGLAKAMAGQCFRFPWVGCPLPPGCWD</sequence>
<dbReference type="EMBL" id="LMXI01000117">
    <property type="protein sequence ID" value="KRT59608.1"/>
    <property type="molecule type" value="Genomic_DNA"/>
</dbReference>
<accession>A0A0T5Z1D2</accession>
<evidence type="ECO:0000313" key="3">
    <source>
        <dbReference type="EMBL" id="KRT59608.1"/>
    </source>
</evidence>
<feature type="transmembrane region" description="Helical" evidence="1">
    <location>
        <begin position="20"/>
        <end position="40"/>
    </location>
</feature>
<evidence type="ECO:0000256" key="1">
    <source>
        <dbReference type="SAM" id="Phobius"/>
    </source>
</evidence>
<keyword evidence="1" id="KW-0472">Membrane</keyword>
<dbReference type="OrthoDB" id="8778085at2"/>
<protein>
    <recommendedName>
        <fullName evidence="6">Cytochrome C oxidase subunit III</fullName>
    </recommendedName>
</protein>
<feature type="transmembrane region" description="Helical" evidence="1">
    <location>
        <begin position="61"/>
        <end position="82"/>
    </location>
</feature>
<reference evidence="4 5" key="1">
    <citation type="submission" date="2015-11" db="EMBL/GenBank/DDBJ databases">
        <title>The genome of Candidatus Endoriftia persephone in Ridgeia piscesae and population structure of the North Eastern Pacific vestimentiferan symbionts.</title>
        <authorList>
            <person name="Perez M."/>
            <person name="Juniper K.S."/>
        </authorList>
    </citation>
    <scope>NUCLEOTIDE SEQUENCE [LARGE SCALE GENOMIC DNA]</scope>
    <source>
        <strain evidence="3">Ind10</strain>
        <strain evidence="2">Ind11</strain>
    </source>
</reference>
<dbReference type="AlphaFoldDB" id="A0A0T5Z1D2"/>
<comment type="caution">
    <text evidence="2">The sequence shown here is derived from an EMBL/GenBank/DDBJ whole genome shotgun (WGS) entry which is preliminary data.</text>
</comment>
<dbReference type="RefSeq" id="WP_057956913.1">
    <property type="nucleotide sequence ID" value="NZ_KQ556971.1"/>
</dbReference>
<dbReference type="Proteomes" id="UP000051634">
    <property type="component" value="Unassembled WGS sequence"/>
</dbReference>
<name>A0A0T5Z1D2_9GAMM</name>
<evidence type="ECO:0008006" key="6">
    <source>
        <dbReference type="Google" id="ProtNLM"/>
    </source>
</evidence>
<dbReference type="Proteomes" id="UP000051276">
    <property type="component" value="Unassembled WGS sequence"/>
</dbReference>
<keyword evidence="5" id="KW-1185">Reference proteome</keyword>
<gene>
    <name evidence="2" type="ORF">Ga0074115_1524</name>
    <name evidence="3" type="ORF">Ga0076813_15774</name>
</gene>
<evidence type="ECO:0000313" key="2">
    <source>
        <dbReference type="EMBL" id="KRT56527.1"/>
    </source>
</evidence>
<organism evidence="2 5">
    <name type="scientific">endosymbiont of Ridgeia piscesae</name>
    <dbReference type="NCBI Taxonomy" id="54398"/>
    <lineage>
        <taxon>Bacteria</taxon>
        <taxon>Pseudomonadati</taxon>
        <taxon>Pseudomonadota</taxon>
        <taxon>Gammaproteobacteria</taxon>
        <taxon>sulfur-oxidizing symbionts</taxon>
    </lineage>
</organism>
<keyword evidence="1" id="KW-0812">Transmembrane</keyword>
<keyword evidence="1" id="KW-1133">Transmembrane helix</keyword>
<feature type="transmembrane region" description="Helical" evidence="1">
    <location>
        <begin position="88"/>
        <end position="111"/>
    </location>
</feature>
<proteinExistence type="predicted"/>
<evidence type="ECO:0000313" key="5">
    <source>
        <dbReference type="Proteomes" id="UP000051634"/>
    </source>
</evidence>
<dbReference type="EMBL" id="LDXT01000045">
    <property type="protein sequence ID" value="KRT56527.1"/>
    <property type="molecule type" value="Genomic_DNA"/>
</dbReference>